<dbReference type="PIRSF" id="PIRSF000887">
    <property type="entry name" value="Pesterase_MJ0037"/>
    <property type="match status" value="1"/>
</dbReference>
<proteinExistence type="predicted"/>
<name>A0A1M7MLC1_9BACT</name>
<dbReference type="GO" id="GO:0016787">
    <property type="term" value="F:hydrolase activity"/>
    <property type="evidence" value="ECO:0007669"/>
    <property type="project" value="InterPro"/>
</dbReference>
<evidence type="ECO:0000313" key="2">
    <source>
        <dbReference type="EMBL" id="SHM91712.1"/>
    </source>
</evidence>
<evidence type="ECO:0000259" key="1">
    <source>
        <dbReference type="Pfam" id="PF00149"/>
    </source>
</evidence>
<sequence length="227" mass="25531">MNLTTAGKYIWQYERRRVHLLKEKAIWLEEEAAILIADTHFGKAGHFRKSGIPIPESVHESDYLKLRELITTLQAKKVFFLGDLFHSDHNGAWTVLLDFLDMHAHVDFHLIMGNHDVLPAAMYSTSRLSIHREFFSIGCFVLSHEPLQEVADGKINICGHLHPGIVIKGKGKQSLRLACYFLADNRLILPAFGSFTGLAKMTAKSATALWAIGPEAVIPFKLKNKVC</sequence>
<dbReference type="Gene3D" id="3.60.21.10">
    <property type="match status" value="1"/>
</dbReference>
<dbReference type="RefSeq" id="WP_245802814.1">
    <property type="nucleotide sequence ID" value="NZ_FRCY01000004.1"/>
</dbReference>
<evidence type="ECO:0000313" key="3">
    <source>
        <dbReference type="Proteomes" id="UP000184513"/>
    </source>
</evidence>
<dbReference type="Pfam" id="PF00149">
    <property type="entry name" value="Metallophos"/>
    <property type="match status" value="1"/>
</dbReference>
<dbReference type="STRING" id="388280.SAMN04488057_104365"/>
<dbReference type="SUPFAM" id="SSF56300">
    <property type="entry name" value="Metallo-dependent phosphatases"/>
    <property type="match status" value="1"/>
</dbReference>
<dbReference type="Proteomes" id="UP000184513">
    <property type="component" value="Unassembled WGS sequence"/>
</dbReference>
<protein>
    <submittedName>
        <fullName evidence="2">Putative phosphoesterase</fullName>
    </submittedName>
</protein>
<gene>
    <name evidence="2" type="ORF">SAMN04488057_104365</name>
</gene>
<reference evidence="2 3" key="1">
    <citation type="submission" date="2016-11" db="EMBL/GenBank/DDBJ databases">
        <authorList>
            <person name="Jaros S."/>
            <person name="Januszkiewicz K."/>
            <person name="Wedrychowicz H."/>
        </authorList>
    </citation>
    <scope>NUCLEOTIDE SEQUENCE [LARGE SCALE GENOMIC DNA]</scope>
    <source>
        <strain evidence="2 3">CGMCC 1.6102</strain>
    </source>
</reference>
<dbReference type="NCBIfam" id="TIGR04123">
    <property type="entry name" value="P_estr_lig_assc"/>
    <property type="match status" value="1"/>
</dbReference>
<keyword evidence="3" id="KW-1185">Reference proteome</keyword>
<dbReference type="PANTHER" id="PTHR39323:SF1">
    <property type="entry name" value="BLR1149 PROTEIN"/>
    <property type="match status" value="1"/>
</dbReference>
<dbReference type="EMBL" id="FRCY01000004">
    <property type="protein sequence ID" value="SHM91712.1"/>
    <property type="molecule type" value="Genomic_DNA"/>
</dbReference>
<dbReference type="InterPro" id="IPR004843">
    <property type="entry name" value="Calcineurin-like_PHP"/>
</dbReference>
<dbReference type="InterPro" id="IPR029052">
    <property type="entry name" value="Metallo-depent_PP-like"/>
</dbReference>
<accession>A0A1M7MLC1</accession>
<dbReference type="AlphaFoldDB" id="A0A1M7MLC1"/>
<organism evidence="2 3">
    <name type="scientific">Cyclobacterium lianum</name>
    <dbReference type="NCBI Taxonomy" id="388280"/>
    <lineage>
        <taxon>Bacteria</taxon>
        <taxon>Pseudomonadati</taxon>
        <taxon>Bacteroidota</taxon>
        <taxon>Cytophagia</taxon>
        <taxon>Cytophagales</taxon>
        <taxon>Cyclobacteriaceae</taxon>
        <taxon>Cyclobacterium</taxon>
    </lineage>
</organism>
<feature type="domain" description="Calcineurin-like phosphoesterase" evidence="1">
    <location>
        <begin position="35"/>
        <end position="155"/>
    </location>
</feature>
<dbReference type="InterPro" id="IPR024173">
    <property type="entry name" value="Pesterase_MJ0037-like"/>
</dbReference>
<dbReference type="PANTHER" id="PTHR39323">
    <property type="entry name" value="BLR1149 PROTEIN"/>
    <property type="match status" value="1"/>
</dbReference>
<dbReference type="InterPro" id="IPR026336">
    <property type="entry name" value="PdeM-like"/>
</dbReference>